<feature type="region of interest" description="Disordered" evidence="1">
    <location>
        <begin position="1"/>
        <end position="20"/>
    </location>
</feature>
<accession>A0A4U8UMV4</accession>
<sequence length="103" mass="11974">MTSSTNRRRAPPRHEAARRRRPSLVAQFKLDERTKDLQAAATVTAAYHGLGQRRRRSSSSTLFFCVTTSFVLFLRVLLCKYSCYKVKSPLKAYLCFRLRLYPQ</sequence>
<organism evidence="3 4">
    <name type="scientific">Steinernema carpocapsae</name>
    <name type="common">Entomopathogenic nematode</name>
    <dbReference type="NCBI Taxonomy" id="34508"/>
    <lineage>
        <taxon>Eukaryota</taxon>
        <taxon>Metazoa</taxon>
        <taxon>Ecdysozoa</taxon>
        <taxon>Nematoda</taxon>
        <taxon>Chromadorea</taxon>
        <taxon>Rhabditida</taxon>
        <taxon>Tylenchina</taxon>
        <taxon>Panagrolaimomorpha</taxon>
        <taxon>Strongyloidoidea</taxon>
        <taxon>Steinernematidae</taxon>
        <taxon>Steinernema</taxon>
    </lineage>
</organism>
<dbReference type="AlphaFoldDB" id="A0A4U8UMV4"/>
<keyword evidence="2" id="KW-0812">Transmembrane</keyword>
<evidence type="ECO:0000256" key="2">
    <source>
        <dbReference type="SAM" id="Phobius"/>
    </source>
</evidence>
<name>A0A4U8UMV4_STECR</name>
<keyword evidence="2" id="KW-0472">Membrane</keyword>
<evidence type="ECO:0000313" key="3">
    <source>
        <dbReference type="EMBL" id="TMS32818.1"/>
    </source>
</evidence>
<keyword evidence="2" id="KW-1133">Transmembrane helix</keyword>
<comment type="caution">
    <text evidence="3">The sequence shown here is derived from an EMBL/GenBank/DDBJ whole genome shotgun (WGS) entry which is preliminary data.</text>
</comment>
<dbReference type="EMBL" id="AZBU02000001">
    <property type="protein sequence ID" value="TMS32818.1"/>
    <property type="molecule type" value="Genomic_DNA"/>
</dbReference>
<evidence type="ECO:0000256" key="1">
    <source>
        <dbReference type="SAM" id="MobiDB-lite"/>
    </source>
</evidence>
<evidence type="ECO:0000313" key="4">
    <source>
        <dbReference type="Proteomes" id="UP000298663"/>
    </source>
</evidence>
<reference evidence="3 4" key="1">
    <citation type="journal article" date="2015" name="Genome Biol.">
        <title>Comparative genomics of Steinernema reveals deeply conserved gene regulatory networks.</title>
        <authorList>
            <person name="Dillman A.R."/>
            <person name="Macchietto M."/>
            <person name="Porter C.F."/>
            <person name="Rogers A."/>
            <person name="Williams B."/>
            <person name="Antoshechkin I."/>
            <person name="Lee M.M."/>
            <person name="Goodwin Z."/>
            <person name="Lu X."/>
            <person name="Lewis E.E."/>
            <person name="Goodrich-Blair H."/>
            <person name="Stock S.P."/>
            <person name="Adams B.J."/>
            <person name="Sternberg P.W."/>
            <person name="Mortazavi A."/>
        </authorList>
    </citation>
    <scope>NUCLEOTIDE SEQUENCE [LARGE SCALE GENOMIC DNA]</scope>
    <source>
        <strain evidence="3 4">ALL</strain>
    </source>
</reference>
<proteinExistence type="predicted"/>
<feature type="transmembrane region" description="Helical" evidence="2">
    <location>
        <begin position="61"/>
        <end position="78"/>
    </location>
</feature>
<reference evidence="3 4" key="2">
    <citation type="journal article" date="2019" name="G3 (Bethesda)">
        <title>Hybrid Assembly of the Genome of the Entomopathogenic Nematode Steinernema carpocapsae Identifies the X-Chromosome.</title>
        <authorList>
            <person name="Serra L."/>
            <person name="Macchietto M."/>
            <person name="Macias-Munoz A."/>
            <person name="McGill C.J."/>
            <person name="Rodriguez I.M."/>
            <person name="Rodriguez B."/>
            <person name="Murad R."/>
            <person name="Mortazavi A."/>
        </authorList>
    </citation>
    <scope>NUCLEOTIDE SEQUENCE [LARGE SCALE GENOMIC DNA]</scope>
    <source>
        <strain evidence="3 4">ALL</strain>
    </source>
</reference>
<protein>
    <submittedName>
        <fullName evidence="3">Uncharacterized protein</fullName>
    </submittedName>
</protein>
<keyword evidence="4" id="KW-1185">Reference proteome</keyword>
<dbReference type="Proteomes" id="UP000298663">
    <property type="component" value="Unassembled WGS sequence"/>
</dbReference>
<gene>
    <name evidence="3" type="ORF">L596_000619</name>
</gene>